<dbReference type="Pfam" id="PF00076">
    <property type="entry name" value="RRM_1"/>
    <property type="match status" value="1"/>
</dbReference>
<dbReference type="CDD" id="cd00590">
    <property type="entry name" value="RRM_SF"/>
    <property type="match status" value="1"/>
</dbReference>
<organism evidence="3">
    <name type="scientific">Tanacetum cinerariifolium</name>
    <name type="common">Dalmatian daisy</name>
    <name type="synonym">Chrysanthemum cinerariifolium</name>
    <dbReference type="NCBI Taxonomy" id="118510"/>
    <lineage>
        <taxon>Eukaryota</taxon>
        <taxon>Viridiplantae</taxon>
        <taxon>Streptophyta</taxon>
        <taxon>Embryophyta</taxon>
        <taxon>Tracheophyta</taxon>
        <taxon>Spermatophyta</taxon>
        <taxon>Magnoliopsida</taxon>
        <taxon>eudicotyledons</taxon>
        <taxon>Gunneridae</taxon>
        <taxon>Pentapetalae</taxon>
        <taxon>asterids</taxon>
        <taxon>campanulids</taxon>
        <taxon>Asterales</taxon>
        <taxon>Asteraceae</taxon>
        <taxon>Asteroideae</taxon>
        <taxon>Anthemideae</taxon>
        <taxon>Anthemidinae</taxon>
        <taxon>Tanacetum</taxon>
    </lineage>
</organism>
<dbReference type="EMBL" id="BKCJ010164836">
    <property type="protein sequence ID" value="GEY26987.1"/>
    <property type="molecule type" value="Genomic_DNA"/>
</dbReference>
<dbReference type="AlphaFoldDB" id="A0A699HKQ9"/>
<sequence>MGAHNKNSLQSKADQTVRISKSVFVSNFPEGCTTKYLWKVCNNYGTVVDVFIPNKKSNVGKRFAFVKFVKVINLDHLIENLNIIWIGRFHLFANLVRFKRPKKPNLLPHNNAAAASSYLRGVDQAKGQFQAGSYVNLVNVSSLVGVHGPSISSASVLVLDDSCVVERDLSNHVMGNVKDVSSISNLQTLIMEERFSVVNLVYLGGLWVMIECDNVETKANMLKHTRVKSWFHVLQNVVYDFVSGERIVWVDIKGISLNVWSRETFTRIGKKWGEALDIEDNVDSSFGRKRLCIKTKLPLSILESFKDIFKGSFRNHIDELEKKKSVDPFNIYRLLRKQSGDESHEVSSSLSHPPGFTPDVSIIQNENGQSAKEIPVMVNDKVMNNSQDVYKEASYDNVDLNVVKKGGSILGVMEDMIRVGKVMGYSIDGLGHKTKKEWIKEFTSKNKINFMAIQERNSGGILCVWEATVFKKDYATISDNFVSRKQLLWDYVSTLIGRWNGEVVVLGDFNE</sequence>
<feature type="domain" description="RRM" evidence="2">
    <location>
        <begin position="21"/>
        <end position="103"/>
    </location>
</feature>
<keyword evidence="3" id="KW-0808">Transferase</keyword>
<protein>
    <submittedName>
        <fullName evidence="3">RNA-directed DNA polymerase, eukaryota, nucleotide-binding alpha-beta plait domain protein</fullName>
    </submittedName>
</protein>
<dbReference type="GO" id="GO:0003964">
    <property type="term" value="F:RNA-directed DNA polymerase activity"/>
    <property type="evidence" value="ECO:0007669"/>
    <property type="project" value="UniProtKB-KW"/>
</dbReference>
<dbReference type="SUPFAM" id="SSF54928">
    <property type="entry name" value="RNA-binding domain, RBD"/>
    <property type="match status" value="1"/>
</dbReference>
<keyword evidence="3" id="KW-0548">Nucleotidyltransferase</keyword>
<dbReference type="Gene3D" id="3.30.70.330">
    <property type="match status" value="1"/>
</dbReference>
<proteinExistence type="predicted"/>
<feature type="non-terminal residue" evidence="3">
    <location>
        <position position="511"/>
    </location>
</feature>
<accession>A0A699HKQ9</accession>
<comment type="caution">
    <text evidence="3">The sequence shown here is derived from an EMBL/GenBank/DDBJ whole genome shotgun (WGS) entry which is preliminary data.</text>
</comment>
<evidence type="ECO:0000259" key="2">
    <source>
        <dbReference type="PROSITE" id="PS50102"/>
    </source>
</evidence>
<reference evidence="3" key="1">
    <citation type="journal article" date="2019" name="Sci. Rep.">
        <title>Draft genome of Tanacetum cinerariifolium, the natural source of mosquito coil.</title>
        <authorList>
            <person name="Yamashiro T."/>
            <person name="Shiraishi A."/>
            <person name="Satake H."/>
            <person name="Nakayama K."/>
        </authorList>
    </citation>
    <scope>NUCLEOTIDE SEQUENCE</scope>
</reference>
<dbReference type="GO" id="GO:0003723">
    <property type="term" value="F:RNA binding"/>
    <property type="evidence" value="ECO:0007669"/>
    <property type="project" value="UniProtKB-UniRule"/>
</dbReference>
<name>A0A699HKQ9_TANCI</name>
<dbReference type="InterPro" id="IPR035979">
    <property type="entry name" value="RBD_domain_sf"/>
</dbReference>
<keyword evidence="1" id="KW-0694">RNA-binding</keyword>
<keyword evidence="3" id="KW-0695">RNA-directed DNA polymerase</keyword>
<dbReference type="PROSITE" id="PS50102">
    <property type="entry name" value="RRM"/>
    <property type="match status" value="1"/>
</dbReference>
<dbReference type="InterPro" id="IPR012677">
    <property type="entry name" value="Nucleotide-bd_a/b_plait_sf"/>
</dbReference>
<evidence type="ECO:0000256" key="1">
    <source>
        <dbReference type="PROSITE-ProRule" id="PRU00176"/>
    </source>
</evidence>
<dbReference type="SMART" id="SM00360">
    <property type="entry name" value="RRM"/>
    <property type="match status" value="1"/>
</dbReference>
<gene>
    <name evidence="3" type="ORF">Tci_398961</name>
</gene>
<dbReference type="InterPro" id="IPR000504">
    <property type="entry name" value="RRM_dom"/>
</dbReference>
<evidence type="ECO:0000313" key="3">
    <source>
        <dbReference type="EMBL" id="GEY26987.1"/>
    </source>
</evidence>